<dbReference type="STRING" id="83449.BON30_32980"/>
<evidence type="ECO:0000256" key="1">
    <source>
        <dbReference type="SAM" id="SignalP"/>
    </source>
</evidence>
<protein>
    <submittedName>
        <fullName evidence="2">Serine/threonine protein kinase</fullName>
    </submittedName>
</protein>
<name>A0A1L9B2T6_9BACT</name>
<keyword evidence="2" id="KW-0418">Kinase</keyword>
<dbReference type="AlphaFoldDB" id="A0A1L9B2T6"/>
<reference evidence="2 3" key="2">
    <citation type="submission" date="2016-12" db="EMBL/GenBank/DDBJ databases">
        <title>Draft Genome Sequence of Cystobacter ferrugineus Strain Cbfe23.</title>
        <authorList>
            <person name="Akbar S."/>
            <person name="Dowd S.E."/>
            <person name="Stevens D.C."/>
        </authorList>
    </citation>
    <scope>NUCLEOTIDE SEQUENCE [LARGE SCALE GENOMIC DNA]</scope>
    <source>
        <strain evidence="2 3">Cbfe23</strain>
    </source>
</reference>
<evidence type="ECO:0000313" key="3">
    <source>
        <dbReference type="Proteomes" id="UP000182229"/>
    </source>
</evidence>
<organism evidence="2 3">
    <name type="scientific">Cystobacter ferrugineus</name>
    <dbReference type="NCBI Taxonomy" id="83449"/>
    <lineage>
        <taxon>Bacteria</taxon>
        <taxon>Pseudomonadati</taxon>
        <taxon>Myxococcota</taxon>
        <taxon>Myxococcia</taxon>
        <taxon>Myxococcales</taxon>
        <taxon>Cystobacterineae</taxon>
        <taxon>Archangiaceae</taxon>
        <taxon>Cystobacter</taxon>
    </lineage>
</organism>
<evidence type="ECO:0000313" key="2">
    <source>
        <dbReference type="EMBL" id="OJH36572.1"/>
    </source>
</evidence>
<dbReference type="EMBL" id="MPIN01000010">
    <property type="protein sequence ID" value="OJH36572.1"/>
    <property type="molecule type" value="Genomic_DNA"/>
</dbReference>
<dbReference type="RefSeq" id="WP_071902457.1">
    <property type="nucleotide sequence ID" value="NZ_MPIN01000010.1"/>
</dbReference>
<sequence length="165" mass="17952">MTRLLRLGPWRAALLLCLASSCATTPGRVGLRPDGTPGPEECPEEALKAMRYLRIGIGRSALIQLDLNQDMVIPVTLYDGSVESMLEQPLGLLGAGTRLYGQVWTEGPQVTIRYYEAQPIGEEPIPLCAVARMANGQLRKRPDSPPGAAIFNFSRAGIFVVNAFR</sequence>
<keyword evidence="2" id="KW-0723">Serine/threonine-protein kinase</keyword>
<feature type="signal peptide" evidence="1">
    <location>
        <begin position="1"/>
        <end position="23"/>
    </location>
</feature>
<feature type="chain" id="PRO_5011978919" evidence="1">
    <location>
        <begin position="24"/>
        <end position="165"/>
    </location>
</feature>
<comment type="caution">
    <text evidence="2">The sequence shown here is derived from an EMBL/GenBank/DDBJ whole genome shotgun (WGS) entry which is preliminary data.</text>
</comment>
<keyword evidence="2" id="KW-0808">Transferase</keyword>
<keyword evidence="1" id="KW-0732">Signal</keyword>
<proteinExistence type="predicted"/>
<accession>A0A1L9B2T6</accession>
<reference evidence="3" key="1">
    <citation type="submission" date="2016-11" db="EMBL/GenBank/DDBJ databases">
        <authorList>
            <person name="Shukria A."/>
            <person name="Stevens D.C."/>
        </authorList>
    </citation>
    <scope>NUCLEOTIDE SEQUENCE [LARGE SCALE GENOMIC DNA]</scope>
    <source>
        <strain evidence="3">Cbfe23</strain>
    </source>
</reference>
<dbReference type="GO" id="GO:0004674">
    <property type="term" value="F:protein serine/threonine kinase activity"/>
    <property type="evidence" value="ECO:0007669"/>
    <property type="project" value="UniProtKB-KW"/>
</dbReference>
<keyword evidence="3" id="KW-1185">Reference proteome</keyword>
<dbReference type="OrthoDB" id="9917889at2"/>
<dbReference type="PROSITE" id="PS51257">
    <property type="entry name" value="PROKAR_LIPOPROTEIN"/>
    <property type="match status" value="1"/>
</dbReference>
<gene>
    <name evidence="2" type="ORF">BON30_32980</name>
</gene>
<dbReference type="Proteomes" id="UP000182229">
    <property type="component" value="Unassembled WGS sequence"/>
</dbReference>